<sequence>MLLYWFYISSAENLLSVNELVLVGVGITFLILLIVKSKQVVLLDLKILDTTLKLTTYSLIAGRRTFSIQVEDVVNVYYVGANEVELWYKQVMGNSLKGKPWKAIVKKRFRVYAEPWGDINFQFRQFALFLAQQK</sequence>
<reference evidence="2 3" key="1">
    <citation type="submission" date="2021-12" db="EMBL/GenBank/DDBJ databases">
        <title>Genome sequencing of bacteria with rrn-lacking chromosome and rrn-plasmid.</title>
        <authorList>
            <person name="Anda M."/>
            <person name="Iwasaki W."/>
        </authorList>
    </citation>
    <scope>NUCLEOTIDE SEQUENCE [LARGE SCALE GENOMIC DNA]</scope>
    <source>
        <strain evidence="2 3">NBRC 15940</strain>
    </source>
</reference>
<dbReference type="Proteomes" id="UP001310022">
    <property type="component" value="Unassembled WGS sequence"/>
</dbReference>
<accession>A0AAN5ALN4</accession>
<dbReference type="EMBL" id="BQKE01000002">
    <property type="protein sequence ID" value="GJM62997.1"/>
    <property type="molecule type" value="Genomic_DNA"/>
</dbReference>
<feature type="transmembrane region" description="Helical" evidence="1">
    <location>
        <begin position="20"/>
        <end position="37"/>
    </location>
</feature>
<organism evidence="2 3">
    <name type="scientific">Persicobacter diffluens</name>
    <dbReference type="NCBI Taxonomy" id="981"/>
    <lineage>
        <taxon>Bacteria</taxon>
        <taxon>Pseudomonadati</taxon>
        <taxon>Bacteroidota</taxon>
        <taxon>Cytophagia</taxon>
        <taxon>Cytophagales</taxon>
        <taxon>Persicobacteraceae</taxon>
        <taxon>Persicobacter</taxon>
    </lineage>
</organism>
<keyword evidence="1" id="KW-1133">Transmembrane helix</keyword>
<keyword evidence="1" id="KW-0472">Membrane</keyword>
<keyword evidence="3" id="KW-1185">Reference proteome</keyword>
<proteinExistence type="predicted"/>
<evidence type="ECO:0000256" key="1">
    <source>
        <dbReference type="SAM" id="Phobius"/>
    </source>
</evidence>
<name>A0AAN5ALN4_9BACT</name>
<evidence type="ECO:0000313" key="3">
    <source>
        <dbReference type="Proteomes" id="UP001310022"/>
    </source>
</evidence>
<comment type="caution">
    <text evidence="2">The sequence shown here is derived from an EMBL/GenBank/DDBJ whole genome shotgun (WGS) entry which is preliminary data.</text>
</comment>
<evidence type="ECO:0000313" key="2">
    <source>
        <dbReference type="EMBL" id="GJM62997.1"/>
    </source>
</evidence>
<protein>
    <submittedName>
        <fullName evidence="2">Uncharacterized protein</fullName>
    </submittedName>
</protein>
<gene>
    <name evidence="2" type="ORF">PEDI_35490</name>
</gene>
<dbReference type="AlphaFoldDB" id="A0AAN5ALN4"/>
<keyword evidence="1" id="KW-0812">Transmembrane</keyword>